<dbReference type="PaxDb" id="121845-A0A3Q0JAP2"/>
<dbReference type="Pfam" id="PF00194">
    <property type="entry name" value="Carb_anhydrase"/>
    <property type="match status" value="2"/>
</dbReference>
<dbReference type="InterPro" id="IPR001148">
    <property type="entry name" value="CA_dom"/>
</dbReference>
<dbReference type="PANTHER" id="PTHR18952">
    <property type="entry name" value="CARBONIC ANHYDRASE"/>
    <property type="match status" value="1"/>
</dbReference>
<dbReference type="InterPro" id="IPR036398">
    <property type="entry name" value="CA_dom_sf"/>
</dbReference>
<feature type="region of interest" description="Disordered" evidence="2">
    <location>
        <begin position="1"/>
        <end position="63"/>
    </location>
</feature>
<organism evidence="4 5">
    <name type="scientific">Diaphorina citri</name>
    <name type="common">Asian citrus psyllid</name>
    <dbReference type="NCBI Taxonomy" id="121845"/>
    <lineage>
        <taxon>Eukaryota</taxon>
        <taxon>Metazoa</taxon>
        <taxon>Ecdysozoa</taxon>
        <taxon>Arthropoda</taxon>
        <taxon>Hexapoda</taxon>
        <taxon>Insecta</taxon>
        <taxon>Pterygota</taxon>
        <taxon>Neoptera</taxon>
        <taxon>Paraneoptera</taxon>
        <taxon>Hemiptera</taxon>
        <taxon>Sternorrhyncha</taxon>
        <taxon>Psylloidea</taxon>
        <taxon>Psyllidae</taxon>
        <taxon>Diaphorininae</taxon>
        <taxon>Diaphorina</taxon>
    </lineage>
</organism>
<keyword evidence="4" id="KW-1185">Reference proteome</keyword>
<proteinExistence type="inferred from homology"/>
<dbReference type="GO" id="GO:0008270">
    <property type="term" value="F:zinc ion binding"/>
    <property type="evidence" value="ECO:0007669"/>
    <property type="project" value="InterPro"/>
</dbReference>
<evidence type="ECO:0000259" key="3">
    <source>
        <dbReference type="PROSITE" id="PS51144"/>
    </source>
</evidence>
<evidence type="ECO:0000256" key="1">
    <source>
        <dbReference type="ARBA" id="ARBA00010718"/>
    </source>
</evidence>
<gene>
    <name evidence="5" type="primary">LOC103515562</name>
</gene>
<dbReference type="SUPFAM" id="SSF51069">
    <property type="entry name" value="Carbonic anhydrase"/>
    <property type="match status" value="1"/>
</dbReference>
<dbReference type="PROSITE" id="PS51144">
    <property type="entry name" value="ALPHA_CA_2"/>
    <property type="match status" value="1"/>
</dbReference>
<dbReference type="SMART" id="SM01057">
    <property type="entry name" value="Carb_anhydrase"/>
    <property type="match status" value="1"/>
</dbReference>
<name>A0A3Q0JAP2_DIACI</name>
<evidence type="ECO:0000256" key="2">
    <source>
        <dbReference type="SAM" id="MobiDB-lite"/>
    </source>
</evidence>
<feature type="compositionally biased region" description="Polar residues" evidence="2">
    <location>
        <begin position="1"/>
        <end position="11"/>
    </location>
</feature>
<protein>
    <submittedName>
        <fullName evidence="5">Uncharacterized protein LOC103515562 isoform X1</fullName>
    </submittedName>
</protein>
<feature type="domain" description="Alpha-carbonic anhydrase" evidence="3">
    <location>
        <begin position="26"/>
        <end position="363"/>
    </location>
</feature>
<dbReference type="PANTHER" id="PTHR18952:SF227">
    <property type="entry name" value="CARBONIC ANHYDRASE 13-RELATED"/>
    <property type="match status" value="1"/>
</dbReference>
<dbReference type="RefSeq" id="XP_026684023.1">
    <property type="nucleotide sequence ID" value="XM_026828222.1"/>
</dbReference>
<evidence type="ECO:0000313" key="5">
    <source>
        <dbReference type="RefSeq" id="XP_026684023.1"/>
    </source>
</evidence>
<sequence>MDSSMAQSHLGTNGKKPLKIKMHGKQEFQSPGTSRIIRKGGTRPKENKNGQPPDCIKARDANSKKVKVNNGTTIDPEFVSTSSDNSKNKIPKYYLEQGSNGTSGIKRPYINIVALSGVWNAKETPCISGGPLLNDVYVFDKLIFKWGGCDHTGSEHATDSKFYPLERQMIFRRDSNSVFSIVEPRKRCNNPECRVKDCNDLHEDMLSASQLETCFNYSCRPSMDRSGARTTGSSNEKNALEYVIISSFYEIFDCDPYSRNLYLDNVLKYVQFVLYPDTYYNIPVFSLDLIQEPFNCNYFSYFGSLTFPPFSENVLWIVQPDISFVSKQQMESLREIKSGSGQNVNSNRRSIQPLNKRCIYLCC</sequence>
<dbReference type="STRING" id="121845.A0A3Q0JAP2"/>
<dbReference type="InterPro" id="IPR023561">
    <property type="entry name" value="Carbonic_anhydrase_a-class"/>
</dbReference>
<dbReference type="CDD" id="cd00326">
    <property type="entry name" value="alpha_CA"/>
    <property type="match status" value="1"/>
</dbReference>
<dbReference type="Gene3D" id="3.10.200.10">
    <property type="entry name" value="Alpha carbonic anhydrase"/>
    <property type="match status" value="2"/>
</dbReference>
<comment type="similarity">
    <text evidence="1">Belongs to the alpha-carbonic anhydrase family.</text>
</comment>
<reference evidence="5" key="1">
    <citation type="submission" date="2025-08" db="UniProtKB">
        <authorList>
            <consortium name="RefSeq"/>
        </authorList>
    </citation>
    <scope>IDENTIFICATION</scope>
</reference>
<accession>A0A3Q0JAP2</accession>
<evidence type="ECO:0000313" key="4">
    <source>
        <dbReference type="Proteomes" id="UP000079169"/>
    </source>
</evidence>
<dbReference type="GeneID" id="103515562"/>
<dbReference type="GO" id="GO:0004089">
    <property type="term" value="F:carbonate dehydratase activity"/>
    <property type="evidence" value="ECO:0007669"/>
    <property type="project" value="InterPro"/>
</dbReference>
<dbReference type="AlphaFoldDB" id="A0A3Q0JAP2"/>
<dbReference type="GO" id="GO:0005737">
    <property type="term" value="C:cytoplasm"/>
    <property type="evidence" value="ECO:0007669"/>
    <property type="project" value="TreeGrafter"/>
</dbReference>
<dbReference type="Proteomes" id="UP000079169">
    <property type="component" value="Unplaced"/>
</dbReference>